<keyword evidence="2" id="KW-0732">Signal</keyword>
<dbReference type="CDD" id="cd01846">
    <property type="entry name" value="fatty_acyltransferase_like"/>
    <property type="match status" value="1"/>
</dbReference>
<gene>
    <name evidence="3" type="ORF">Ae201684_007693</name>
</gene>
<dbReference type="InterPro" id="IPR001087">
    <property type="entry name" value="GDSL"/>
</dbReference>
<dbReference type="PANTHER" id="PTHR22835:SF659">
    <property type="entry name" value="GDSL LIPASE_ACYLHYDROLASE, PUTATIVE (AFU_ORTHOLOGUE AFUA_2G00510)-RELATED"/>
    <property type="match status" value="1"/>
</dbReference>
<organism evidence="3 4">
    <name type="scientific">Aphanomyces euteiches</name>
    <dbReference type="NCBI Taxonomy" id="100861"/>
    <lineage>
        <taxon>Eukaryota</taxon>
        <taxon>Sar</taxon>
        <taxon>Stramenopiles</taxon>
        <taxon>Oomycota</taxon>
        <taxon>Saprolegniomycetes</taxon>
        <taxon>Saprolegniales</taxon>
        <taxon>Verrucalvaceae</taxon>
        <taxon>Aphanomyces</taxon>
    </lineage>
</organism>
<dbReference type="InterPro" id="IPR036514">
    <property type="entry name" value="SGNH_hydro_sf"/>
</dbReference>
<comment type="similarity">
    <text evidence="1">Belongs to the 'GDSL' lipolytic enzyme family.</text>
</comment>
<comment type="caution">
    <text evidence="3">The sequence shown here is derived from an EMBL/GenBank/DDBJ whole genome shotgun (WGS) entry which is preliminary data.</text>
</comment>
<evidence type="ECO:0000313" key="4">
    <source>
        <dbReference type="Proteomes" id="UP000481153"/>
    </source>
</evidence>
<keyword evidence="4" id="KW-1185">Reference proteome</keyword>
<evidence type="ECO:0000256" key="2">
    <source>
        <dbReference type="SAM" id="SignalP"/>
    </source>
</evidence>
<accession>A0A6G0X7G1</accession>
<evidence type="ECO:0008006" key="5">
    <source>
        <dbReference type="Google" id="ProtNLM"/>
    </source>
</evidence>
<sequence>MLSFVQTFVIATLAFTSAANYANFRKIVSFGDSLTDNGNGAFVLTNGLYPPPPYYKGRFSNGPTFIELTAAALNLTLDNRAVGGATADSSKIPAVYYLSATNTFKPPSVAEQVSSYLKQTRGFNRDRTLFTILVGGNDDKINTKLRLNKTGTDIATSIYNQWEALAKGGASNIVTIVQPFQATPFLVDYNLQLHKLAYKFKECYPKANLGLYEFPGLASTVLAAPLAFGFEHGVFDPCLNGGNLCANPDKYLAFDTTPHPTAAFHRVISASFVDFIRKWY</sequence>
<dbReference type="VEuPathDB" id="FungiDB:AeMF1_018892"/>
<dbReference type="GO" id="GO:0016788">
    <property type="term" value="F:hydrolase activity, acting on ester bonds"/>
    <property type="evidence" value="ECO:0007669"/>
    <property type="project" value="InterPro"/>
</dbReference>
<dbReference type="PANTHER" id="PTHR22835">
    <property type="entry name" value="ZINC FINGER FYVE DOMAIN CONTAINING PROTEIN"/>
    <property type="match status" value="1"/>
</dbReference>
<dbReference type="AlphaFoldDB" id="A0A6G0X7G1"/>
<proteinExistence type="inferred from homology"/>
<evidence type="ECO:0000256" key="1">
    <source>
        <dbReference type="ARBA" id="ARBA00008668"/>
    </source>
</evidence>
<dbReference type="EMBL" id="VJMJ01000091">
    <property type="protein sequence ID" value="KAF0735943.1"/>
    <property type="molecule type" value="Genomic_DNA"/>
</dbReference>
<name>A0A6G0X7G1_9STRA</name>
<protein>
    <recommendedName>
        <fullName evidence="5">SGNH hydrolase-type esterase domain-containing protein</fullName>
    </recommendedName>
</protein>
<dbReference type="Pfam" id="PF00657">
    <property type="entry name" value="Lipase_GDSL"/>
    <property type="match status" value="1"/>
</dbReference>
<reference evidence="3 4" key="1">
    <citation type="submission" date="2019-07" db="EMBL/GenBank/DDBJ databases">
        <title>Genomics analysis of Aphanomyces spp. identifies a new class of oomycete effector associated with host adaptation.</title>
        <authorList>
            <person name="Gaulin E."/>
        </authorList>
    </citation>
    <scope>NUCLEOTIDE SEQUENCE [LARGE SCALE GENOMIC DNA]</scope>
    <source>
        <strain evidence="3 4">ATCC 201684</strain>
    </source>
</reference>
<dbReference type="Proteomes" id="UP000481153">
    <property type="component" value="Unassembled WGS sequence"/>
</dbReference>
<feature type="signal peptide" evidence="2">
    <location>
        <begin position="1"/>
        <end position="18"/>
    </location>
</feature>
<dbReference type="Gene3D" id="3.40.50.1110">
    <property type="entry name" value="SGNH hydrolase"/>
    <property type="match status" value="1"/>
</dbReference>
<evidence type="ECO:0000313" key="3">
    <source>
        <dbReference type="EMBL" id="KAF0735943.1"/>
    </source>
</evidence>
<feature type="chain" id="PRO_5026247703" description="SGNH hydrolase-type esterase domain-containing protein" evidence="2">
    <location>
        <begin position="19"/>
        <end position="280"/>
    </location>
</feature>
<dbReference type="SUPFAM" id="SSF52266">
    <property type="entry name" value="SGNH hydrolase"/>
    <property type="match status" value="1"/>
</dbReference>